<evidence type="ECO:0000313" key="8">
    <source>
        <dbReference type="Proteomes" id="UP000037175"/>
    </source>
</evidence>
<evidence type="ECO:0000313" key="7">
    <source>
        <dbReference type="EMBL" id="KNZ70193.1"/>
    </source>
</evidence>
<dbReference type="RefSeq" id="WP_013120740.1">
    <property type="nucleotide sequence ID" value="NZ_LGTE01000005.1"/>
</dbReference>
<reference evidence="8" key="1">
    <citation type="submission" date="2015-07" db="EMBL/GenBank/DDBJ databases">
        <title>Complete Genome of Thermincola ferriacetica strain Z-0001T.</title>
        <authorList>
            <person name="Lusk B."/>
            <person name="Badalamenti J.P."/>
            <person name="Parameswaran P."/>
            <person name="Bond D.R."/>
            <person name="Torres C.I."/>
        </authorList>
    </citation>
    <scope>NUCLEOTIDE SEQUENCE [LARGE SCALE GENOMIC DNA]</scope>
    <source>
        <strain evidence="8">Z-0001</strain>
    </source>
</reference>
<comment type="caution">
    <text evidence="7">The sequence shown here is derived from an EMBL/GenBank/DDBJ whole genome shotgun (WGS) entry which is preliminary data.</text>
</comment>
<dbReference type="EMBL" id="LGTE01000005">
    <property type="protein sequence ID" value="KNZ70193.1"/>
    <property type="molecule type" value="Genomic_DNA"/>
</dbReference>
<dbReference type="GO" id="GO:0012505">
    <property type="term" value="C:endomembrane system"/>
    <property type="evidence" value="ECO:0007669"/>
    <property type="project" value="UniProtKB-SubCell"/>
</dbReference>
<gene>
    <name evidence="7" type="ORF">Tfer_1067</name>
</gene>
<dbReference type="InterPro" id="IPR007383">
    <property type="entry name" value="DUF445"/>
</dbReference>
<evidence type="ECO:0008006" key="9">
    <source>
        <dbReference type="Google" id="ProtNLM"/>
    </source>
</evidence>
<evidence type="ECO:0000256" key="1">
    <source>
        <dbReference type="ARBA" id="ARBA00004308"/>
    </source>
</evidence>
<evidence type="ECO:0000256" key="3">
    <source>
        <dbReference type="ARBA" id="ARBA00022692"/>
    </source>
</evidence>
<accession>A0A0L6W489</accession>
<evidence type="ECO:0000256" key="5">
    <source>
        <dbReference type="ARBA" id="ARBA00023136"/>
    </source>
</evidence>
<keyword evidence="8" id="KW-1185">Reference proteome</keyword>
<proteinExistence type="inferred from homology"/>
<protein>
    <recommendedName>
        <fullName evidence="9">DUF445 domain-containing protein</fullName>
    </recommendedName>
</protein>
<feature type="transmembrane region" description="Helical" evidence="6">
    <location>
        <begin position="6"/>
        <end position="28"/>
    </location>
</feature>
<organism evidence="7 8">
    <name type="scientific">Thermincola ferriacetica</name>
    <dbReference type="NCBI Taxonomy" id="281456"/>
    <lineage>
        <taxon>Bacteria</taxon>
        <taxon>Bacillati</taxon>
        <taxon>Bacillota</taxon>
        <taxon>Clostridia</taxon>
        <taxon>Eubacteriales</taxon>
        <taxon>Thermincolaceae</taxon>
        <taxon>Thermincola</taxon>
    </lineage>
</organism>
<evidence type="ECO:0000256" key="4">
    <source>
        <dbReference type="ARBA" id="ARBA00022989"/>
    </source>
</evidence>
<dbReference type="PANTHER" id="PTHR35791">
    <property type="entry name" value="UPF0754 MEMBRANE PROTEIN YHEB"/>
    <property type="match status" value="1"/>
</dbReference>
<keyword evidence="5 6" id="KW-0472">Membrane</keyword>
<sequence>MDWKLLTIPVISALIGWITNVLAIKMLFWPYKPVKIPLTNWVFQGVIPKRQKEMAKNLGEIIEGQLLCVEDVLAQFSSHRVTANFEKSAKEIIKSRIMQKIPNFLPISIRHLLGQAAEEILDREMPKIIDRVMDKMAEHLREDLHVAPIVEEKVNNFNLQELEQLIFGIASRELKHIEVLGGVLGFFIGCLQVILLQIRA</sequence>
<dbReference type="PATRIC" id="fig|281456.6.peg.1135"/>
<comment type="subcellular location">
    <subcellularLocation>
        <location evidence="1">Endomembrane system</location>
    </subcellularLocation>
</comment>
<dbReference type="AlphaFoldDB" id="A0A0L6W489"/>
<evidence type="ECO:0000256" key="6">
    <source>
        <dbReference type="SAM" id="Phobius"/>
    </source>
</evidence>
<dbReference type="Proteomes" id="UP000037175">
    <property type="component" value="Unassembled WGS sequence"/>
</dbReference>
<comment type="similarity">
    <text evidence="2">Belongs to the UPF0754 family.</text>
</comment>
<feature type="transmembrane region" description="Helical" evidence="6">
    <location>
        <begin position="179"/>
        <end position="198"/>
    </location>
</feature>
<evidence type="ECO:0000256" key="2">
    <source>
        <dbReference type="ARBA" id="ARBA00008053"/>
    </source>
</evidence>
<name>A0A0L6W489_9FIRM</name>
<keyword evidence="3 6" id="KW-0812">Transmembrane</keyword>
<dbReference type="PANTHER" id="PTHR35791:SF1">
    <property type="entry name" value="UPF0754 MEMBRANE PROTEIN YHEB"/>
    <property type="match status" value="1"/>
</dbReference>
<dbReference type="Pfam" id="PF04286">
    <property type="entry name" value="DUF445"/>
    <property type="match status" value="1"/>
</dbReference>
<keyword evidence="4 6" id="KW-1133">Transmembrane helix</keyword>